<evidence type="ECO:0000313" key="3">
    <source>
        <dbReference type="Proteomes" id="UP000011115"/>
    </source>
</evidence>
<accession>M1CAN6</accession>
<feature type="region of interest" description="Disordered" evidence="1">
    <location>
        <begin position="47"/>
        <end position="72"/>
    </location>
</feature>
<proteinExistence type="predicted"/>
<organism evidence="2 3">
    <name type="scientific">Solanum tuberosum</name>
    <name type="common">Potato</name>
    <dbReference type="NCBI Taxonomy" id="4113"/>
    <lineage>
        <taxon>Eukaryota</taxon>
        <taxon>Viridiplantae</taxon>
        <taxon>Streptophyta</taxon>
        <taxon>Embryophyta</taxon>
        <taxon>Tracheophyta</taxon>
        <taxon>Spermatophyta</taxon>
        <taxon>Magnoliopsida</taxon>
        <taxon>eudicotyledons</taxon>
        <taxon>Gunneridae</taxon>
        <taxon>Pentapetalae</taxon>
        <taxon>asterids</taxon>
        <taxon>lamiids</taxon>
        <taxon>Solanales</taxon>
        <taxon>Solanaceae</taxon>
        <taxon>Solanoideae</taxon>
        <taxon>Solaneae</taxon>
        <taxon>Solanum</taxon>
    </lineage>
</organism>
<keyword evidence="3" id="KW-1185">Reference proteome</keyword>
<sequence length="72" mass="8322">MVVQSTNHKIQFEMNQLHLSFNSMLPLAEEHKLGKPHLRNRVIGHKEHHRILQPSSVHHSTQPQPSRNGSYA</sequence>
<protein>
    <submittedName>
        <fullName evidence="2">Uncharacterized protein</fullName>
    </submittedName>
</protein>
<name>M1CAN6_SOLTU</name>
<reference evidence="2" key="2">
    <citation type="submission" date="2015-06" db="UniProtKB">
        <authorList>
            <consortium name="EnsemblPlants"/>
        </authorList>
    </citation>
    <scope>IDENTIFICATION</scope>
    <source>
        <strain evidence="2">DM1-3 516 R44</strain>
    </source>
</reference>
<reference evidence="3" key="1">
    <citation type="journal article" date="2011" name="Nature">
        <title>Genome sequence and analysis of the tuber crop potato.</title>
        <authorList>
            <consortium name="The Potato Genome Sequencing Consortium"/>
        </authorList>
    </citation>
    <scope>NUCLEOTIDE SEQUENCE [LARGE SCALE GENOMIC DNA]</scope>
    <source>
        <strain evidence="3">cv. DM1-3 516 R44</strain>
    </source>
</reference>
<evidence type="ECO:0000313" key="2">
    <source>
        <dbReference type="EnsemblPlants" id="PGSC0003DMT400063426"/>
    </source>
</evidence>
<feature type="compositionally biased region" description="Polar residues" evidence="1">
    <location>
        <begin position="53"/>
        <end position="72"/>
    </location>
</feature>
<dbReference type="InParanoid" id="M1CAN6"/>
<dbReference type="Proteomes" id="UP000011115">
    <property type="component" value="Unassembled WGS sequence"/>
</dbReference>
<dbReference type="Gramene" id="PGSC0003DMT400063426">
    <property type="protein sequence ID" value="PGSC0003DMT400063426"/>
    <property type="gene ID" value="PGSC0003DMG400024678"/>
</dbReference>
<dbReference type="AlphaFoldDB" id="M1CAN6"/>
<dbReference type="PaxDb" id="4113-PGSC0003DMT400063426"/>
<dbReference type="EnsemblPlants" id="PGSC0003DMT400063426">
    <property type="protein sequence ID" value="PGSC0003DMT400063426"/>
    <property type="gene ID" value="PGSC0003DMG400024678"/>
</dbReference>
<dbReference type="HOGENOM" id="CLU_2727158_0_0_1"/>
<evidence type="ECO:0000256" key="1">
    <source>
        <dbReference type="SAM" id="MobiDB-lite"/>
    </source>
</evidence>